<dbReference type="PANTHER" id="PTHR10972:SF96">
    <property type="entry name" value="OXYSTEROL-BINDING PROTEIN-RELATED PROTEIN 1A-RELATED"/>
    <property type="match status" value="1"/>
</dbReference>
<comment type="similarity">
    <text evidence="1">Belongs to the OSBP family.</text>
</comment>
<feature type="region of interest" description="Disordered" evidence="2">
    <location>
        <begin position="1"/>
        <end position="37"/>
    </location>
</feature>
<sequence length="410" mass="46187">GSSADLDEEPPASRSPSKQEDAPPEAKTVMRRTALPTPAEKEQGVSLWAIIRDCIGKDLTRICLPVYFNEPISALQKGAEDLEYSELLDTAASAERGSLKRLLYVTAFAASSYSSTVGRTRKPFNPLLGETYELVMPEKGIEFVSEKVCHHPTILCARCRGRGWVFEGDSEVKSKFWGRYIELRPVGTMQVTFGDGEVFVWRKVVTTINNLILGKLYIDHGGVMRILNQSNNMQVKLRFKESSMLDRTSRQLRGHAEDSSGKKIGGTLVGKWDEFLSYQDGSGNETLLWKANPPPPLSSNNYNMTSFSILLNEILGDPEQYAPTDCRLRPDQRALENGRFKEADKEKQRLEHKQRQARKAAQEGVPIKPRWFERIEGVKLGERIAYRYKGGYFECKEAGEFTGCRDIFGS</sequence>
<dbReference type="Gene3D" id="3.30.70.3490">
    <property type="match status" value="1"/>
</dbReference>
<dbReference type="GO" id="GO:0005829">
    <property type="term" value="C:cytosol"/>
    <property type="evidence" value="ECO:0007669"/>
    <property type="project" value="TreeGrafter"/>
</dbReference>
<accession>A0A061SDX2</accession>
<dbReference type="PANTHER" id="PTHR10972">
    <property type="entry name" value="OXYSTEROL-BINDING PROTEIN-RELATED"/>
    <property type="match status" value="1"/>
</dbReference>
<dbReference type="AlphaFoldDB" id="A0A061SDX2"/>
<feature type="compositionally biased region" description="Acidic residues" evidence="2">
    <location>
        <begin position="1"/>
        <end position="10"/>
    </location>
</feature>
<gene>
    <name evidence="3" type="ORF">TSPGSL018_9036</name>
</gene>
<dbReference type="EMBL" id="GBEZ01004257">
    <property type="protein sequence ID" value="JAC80946.1"/>
    <property type="molecule type" value="Transcribed_RNA"/>
</dbReference>
<dbReference type="Pfam" id="PF01237">
    <property type="entry name" value="Oxysterol_BP"/>
    <property type="match status" value="1"/>
</dbReference>
<dbReference type="SUPFAM" id="SSF144000">
    <property type="entry name" value="Oxysterol-binding protein-like"/>
    <property type="match status" value="1"/>
</dbReference>
<feature type="non-terminal residue" evidence="3">
    <location>
        <position position="1"/>
    </location>
</feature>
<proteinExistence type="inferred from homology"/>
<reference evidence="3" key="1">
    <citation type="submission" date="2014-05" db="EMBL/GenBank/DDBJ databases">
        <title>The transcriptome of the halophilic microalga Tetraselmis sp. GSL018 isolated from the Great Salt Lake, Utah.</title>
        <authorList>
            <person name="Jinkerson R.E."/>
            <person name="D'Adamo S."/>
            <person name="Posewitz M.C."/>
        </authorList>
    </citation>
    <scope>NUCLEOTIDE SEQUENCE</scope>
    <source>
        <strain evidence="3">GSL018</strain>
    </source>
</reference>
<protein>
    <submittedName>
        <fullName evidence="3">Osbp(Oxysterol binding protein)-related protein 2a isoform 5</fullName>
    </submittedName>
</protein>
<dbReference type="InterPro" id="IPR037239">
    <property type="entry name" value="OSBP_sf"/>
</dbReference>
<organism evidence="3">
    <name type="scientific">Tetraselmis sp. GSL018</name>
    <dbReference type="NCBI Taxonomy" id="582737"/>
    <lineage>
        <taxon>Eukaryota</taxon>
        <taxon>Viridiplantae</taxon>
        <taxon>Chlorophyta</taxon>
        <taxon>core chlorophytes</taxon>
        <taxon>Chlorodendrophyceae</taxon>
        <taxon>Chlorodendrales</taxon>
        <taxon>Chlorodendraceae</taxon>
        <taxon>Tetraselmis</taxon>
    </lineage>
</organism>
<dbReference type="GO" id="GO:0032934">
    <property type="term" value="F:sterol binding"/>
    <property type="evidence" value="ECO:0007669"/>
    <property type="project" value="TreeGrafter"/>
</dbReference>
<dbReference type="Gene3D" id="2.40.160.120">
    <property type="match status" value="1"/>
</dbReference>
<dbReference type="InterPro" id="IPR000648">
    <property type="entry name" value="Oxysterol-bd"/>
</dbReference>
<evidence type="ECO:0000256" key="2">
    <source>
        <dbReference type="SAM" id="MobiDB-lite"/>
    </source>
</evidence>
<evidence type="ECO:0000313" key="3">
    <source>
        <dbReference type="EMBL" id="JAC80946.1"/>
    </source>
</evidence>
<dbReference type="GO" id="GO:0016020">
    <property type="term" value="C:membrane"/>
    <property type="evidence" value="ECO:0007669"/>
    <property type="project" value="TreeGrafter"/>
</dbReference>
<name>A0A061SDX2_9CHLO</name>
<dbReference type="FunFam" id="2.40.160.120:FF:000001">
    <property type="entry name" value="Oxysterol-binding protein"/>
    <property type="match status" value="1"/>
</dbReference>
<evidence type="ECO:0000256" key="1">
    <source>
        <dbReference type="ARBA" id="ARBA00008842"/>
    </source>
</evidence>
<dbReference type="GO" id="GO:0120009">
    <property type="term" value="P:intermembrane lipid transfer"/>
    <property type="evidence" value="ECO:0007669"/>
    <property type="project" value="UniProtKB-ARBA"/>
</dbReference>